<dbReference type="PANTHER" id="PTHR11575:SF24">
    <property type="entry name" value="5'-NUCLEOTIDASE"/>
    <property type="match status" value="1"/>
</dbReference>
<dbReference type="Gene3D" id="3.90.780.10">
    <property type="entry name" value="5'-Nucleotidase, C-terminal domain"/>
    <property type="match status" value="1"/>
</dbReference>
<dbReference type="InterPro" id="IPR036907">
    <property type="entry name" value="5'-Nucleotdase_C_sf"/>
</dbReference>
<dbReference type="GO" id="GO:0009166">
    <property type="term" value="P:nucleotide catabolic process"/>
    <property type="evidence" value="ECO:0007669"/>
    <property type="project" value="InterPro"/>
</dbReference>
<keyword evidence="3" id="KW-1185">Reference proteome</keyword>
<proteinExistence type="predicted"/>
<sequence length="236" mass="26329">MKIVQIFWMIVIGAGLLACSSASIFVQTDKVEINTSVPADDSLQAFIAPYKKELAENMNRVIGYATEDLVRNRPEGTLGNFVIDETENYLEEHNWLKGKHFISVMNHGGLRAPISKGEVTVGDIYRLMPFDNTVVLAKLPASELDSIVAYLRNSGGEPIGGFQITNEDFSLLKDAELQDTLYVITTDYLSAGGDNMSFFKRSYETVDTGIFLREALIKRVEKIDTLRPIIDGRIKL</sequence>
<accession>A0A2I0R1E3</accession>
<dbReference type="AlphaFoldDB" id="A0A2I0R1E3"/>
<feature type="domain" description="5'-Nucleotidase C-terminal" evidence="1">
    <location>
        <begin position="61"/>
        <end position="143"/>
    </location>
</feature>
<dbReference type="PANTHER" id="PTHR11575">
    <property type="entry name" value="5'-NUCLEOTIDASE-RELATED"/>
    <property type="match status" value="1"/>
</dbReference>
<dbReference type="GO" id="GO:0016787">
    <property type="term" value="F:hydrolase activity"/>
    <property type="evidence" value="ECO:0007669"/>
    <property type="project" value="InterPro"/>
</dbReference>
<dbReference type="PROSITE" id="PS51257">
    <property type="entry name" value="PROKAR_LIPOPROTEIN"/>
    <property type="match status" value="1"/>
</dbReference>
<organism evidence="2 3">
    <name type="scientific">Brumimicrobium salinarum</name>
    <dbReference type="NCBI Taxonomy" id="2058658"/>
    <lineage>
        <taxon>Bacteria</taxon>
        <taxon>Pseudomonadati</taxon>
        <taxon>Bacteroidota</taxon>
        <taxon>Flavobacteriia</taxon>
        <taxon>Flavobacteriales</taxon>
        <taxon>Crocinitomicaceae</taxon>
        <taxon>Brumimicrobium</taxon>
    </lineage>
</organism>
<reference evidence="2 3" key="1">
    <citation type="submission" date="2017-12" db="EMBL/GenBank/DDBJ databases">
        <title>The draft genome sequence of Brumimicrobium saltpan LHR20.</title>
        <authorList>
            <person name="Do Z.-J."/>
            <person name="Luo H.-R."/>
        </authorList>
    </citation>
    <scope>NUCLEOTIDE SEQUENCE [LARGE SCALE GENOMIC DNA]</scope>
    <source>
        <strain evidence="2 3">LHR20</strain>
    </source>
</reference>
<dbReference type="Proteomes" id="UP000236654">
    <property type="component" value="Unassembled WGS sequence"/>
</dbReference>
<dbReference type="InterPro" id="IPR006179">
    <property type="entry name" value="5_nucleotidase/apyrase"/>
</dbReference>
<dbReference type="EMBL" id="PJNI01000010">
    <property type="protein sequence ID" value="PKR80365.1"/>
    <property type="molecule type" value="Genomic_DNA"/>
</dbReference>
<name>A0A2I0R1E3_9FLAO</name>
<evidence type="ECO:0000313" key="3">
    <source>
        <dbReference type="Proteomes" id="UP000236654"/>
    </source>
</evidence>
<evidence type="ECO:0000313" key="2">
    <source>
        <dbReference type="EMBL" id="PKR80365.1"/>
    </source>
</evidence>
<dbReference type="Pfam" id="PF02872">
    <property type="entry name" value="5_nucleotid_C"/>
    <property type="match status" value="1"/>
</dbReference>
<dbReference type="OrthoDB" id="4762412at2"/>
<gene>
    <name evidence="2" type="ORF">CW751_09835</name>
</gene>
<dbReference type="SUPFAM" id="SSF55816">
    <property type="entry name" value="5'-nucleotidase (syn. UDP-sugar hydrolase), C-terminal domain"/>
    <property type="match status" value="1"/>
</dbReference>
<dbReference type="InterPro" id="IPR008334">
    <property type="entry name" value="5'-Nucleotdase_C"/>
</dbReference>
<evidence type="ECO:0000259" key="1">
    <source>
        <dbReference type="Pfam" id="PF02872"/>
    </source>
</evidence>
<protein>
    <recommendedName>
        <fullName evidence="1">5'-Nucleotidase C-terminal domain-containing protein</fullName>
    </recommendedName>
</protein>
<comment type="caution">
    <text evidence="2">The sequence shown here is derived from an EMBL/GenBank/DDBJ whole genome shotgun (WGS) entry which is preliminary data.</text>
</comment>